<evidence type="ECO:0000313" key="5">
    <source>
        <dbReference type="EMBL" id="AWB83858.1"/>
    </source>
</evidence>
<keyword evidence="4" id="KW-0472">Membrane</keyword>
<dbReference type="PANTHER" id="PTHR42718">
    <property type="entry name" value="MAJOR FACILITATOR SUPERFAMILY MULTIDRUG TRANSPORTER MFSC"/>
    <property type="match status" value="1"/>
</dbReference>
<keyword evidence="2" id="KW-0812">Transmembrane</keyword>
<dbReference type="Pfam" id="PF07690">
    <property type="entry name" value="MFS_1"/>
    <property type="match status" value="1"/>
</dbReference>
<dbReference type="PANTHER" id="PTHR42718:SF42">
    <property type="entry name" value="EXPORT PROTEIN"/>
    <property type="match status" value="1"/>
</dbReference>
<dbReference type="InterPro" id="IPR011701">
    <property type="entry name" value="MFS"/>
</dbReference>
<dbReference type="PRINTS" id="PR01036">
    <property type="entry name" value="TCRTETB"/>
</dbReference>
<dbReference type="KEGG" id="clia:C3E79_04670"/>
<keyword evidence="6" id="KW-1185">Reference proteome</keyword>
<dbReference type="Proteomes" id="UP000244754">
    <property type="component" value="Chromosome"/>
</dbReference>
<dbReference type="Gene3D" id="1.20.1250.20">
    <property type="entry name" value="MFS general substrate transporter like domains"/>
    <property type="match status" value="2"/>
</dbReference>
<dbReference type="GO" id="GO:0022857">
    <property type="term" value="F:transmembrane transporter activity"/>
    <property type="evidence" value="ECO:0007669"/>
    <property type="project" value="InterPro"/>
</dbReference>
<accession>A0A2S0WDL0</accession>
<dbReference type="PROSITE" id="PS50850">
    <property type="entry name" value="MFS"/>
    <property type="match status" value="1"/>
</dbReference>
<dbReference type="InterPro" id="IPR036259">
    <property type="entry name" value="MFS_trans_sf"/>
</dbReference>
<sequence length="439" mass="44442">MKPGAANARILAALAAGYFLIMIDQGLMPVLAPHLPYPAREAVWLTSAYLICAVVPMPLAGRLGDRFGQRRVFVVGMALYAAGLAAAAASLSLGWLVAARAVQGIGSAVFMPQAFGLISRVFPASGRGPAFAAWGVVGSVGSLLGPVLGGVVVESGWRVAFAVQAGFAACVAAAALVWLPRLPTSPARIDASSTALSFIGLGSLVYGIQFLEPAAVGVGAVVLAVFCALQFRRRGDAFVPVRLFADGNFAAGVLGVAAMGFAVASMFIPVMYWLQGAAGVASSRAGLVAVPMSLVAMVLTPLAGRLSERMDPRVLTAAGFGFMLAGLGAAWWVMAVGAKAGWLAGATALLGVGSALFWAPNAATTMRRIPAEAASAASGVYNTVRQLGSVTGVALVGLVLASGPVESSAPAAVVVVAASMIFGLFTVLLLRRDVGAKNG</sequence>
<comment type="subcellular location">
    <subcellularLocation>
        <location evidence="1">Cell membrane</location>
        <topology evidence="1">Multi-pass membrane protein</topology>
    </subcellularLocation>
</comment>
<evidence type="ECO:0000256" key="2">
    <source>
        <dbReference type="ARBA" id="ARBA00022692"/>
    </source>
</evidence>
<evidence type="ECO:0000313" key="6">
    <source>
        <dbReference type="Proteomes" id="UP000244754"/>
    </source>
</evidence>
<gene>
    <name evidence="5" type="ORF">C3E79_04670</name>
</gene>
<proteinExistence type="predicted"/>
<evidence type="ECO:0000256" key="4">
    <source>
        <dbReference type="ARBA" id="ARBA00023136"/>
    </source>
</evidence>
<evidence type="ECO:0000256" key="1">
    <source>
        <dbReference type="ARBA" id="ARBA00004651"/>
    </source>
</evidence>
<name>A0A2S0WDL0_9CORY</name>
<organism evidence="5 6">
    <name type="scientific">Corynebacterium liangguodongii</name>
    <dbReference type="NCBI Taxonomy" id="2079535"/>
    <lineage>
        <taxon>Bacteria</taxon>
        <taxon>Bacillati</taxon>
        <taxon>Actinomycetota</taxon>
        <taxon>Actinomycetes</taxon>
        <taxon>Mycobacteriales</taxon>
        <taxon>Corynebacteriaceae</taxon>
        <taxon>Corynebacterium</taxon>
    </lineage>
</organism>
<dbReference type="EMBL" id="CP026948">
    <property type="protein sequence ID" value="AWB83858.1"/>
    <property type="molecule type" value="Genomic_DNA"/>
</dbReference>
<reference evidence="6" key="1">
    <citation type="submission" date="2018-01" db="EMBL/GenBank/DDBJ databases">
        <authorList>
            <person name="Li J."/>
        </authorList>
    </citation>
    <scope>NUCLEOTIDE SEQUENCE [LARGE SCALE GENOMIC DNA]</scope>
    <source>
        <strain evidence="6">2184</strain>
    </source>
</reference>
<dbReference type="AlphaFoldDB" id="A0A2S0WDL0"/>
<keyword evidence="3" id="KW-1133">Transmembrane helix</keyword>
<dbReference type="OrthoDB" id="7375466at2"/>
<dbReference type="GO" id="GO:0005886">
    <property type="term" value="C:plasma membrane"/>
    <property type="evidence" value="ECO:0007669"/>
    <property type="project" value="UniProtKB-SubCell"/>
</dbReference>
<dbReference type="InterPro" id="IPR020846">
    <property type="entry name" value="MFS_dom"/>
</dbReference>
<dbReference type="SUPFAM" id="SSF103473">
    <property type="entry name" value="MFS general substrate transporter"/>
    <property type="match status" value="1"/>
</dbReference>
<evidence type="ECO:0000256" key="3">
    <source>
        <dbReference type="ARBA" id="ARBA00022989"/>
    </source>
</evidence>
<protein>
    <submittedName>
        <fullName evidence="5">MFS transporter</fullName>
    </submittedName>
</protein>